<organism evidence="1 2">
    <name type="scientific">Ruegeria marisrubri</name>
    <dbReference type="NCBI Taxonomy" id="1685379"/>
    <lineage>
        <taxon>Bacteria</taxon>
        <taxon>Pseudomonadati</taxon>
        <taxon>Pseudomonadota</taxon>
        <taxon>Alphaproteobacteria</taxon>
        <taxon>Rhodobacterales</taxon>
        <taxon>Roseobacteraceae</taxon>
        <taxon>Ruegeria</taxon>
    </lineage>
</organism>
<evidence type="ECO:0000313" key="2">
    <source>
        <dbReference type="Proteomes" id="UP000053791"/>
    </source>
</evidence>
<accession>A0A0X3TL46</accession>
<protein>
    <submittedName>
        <fullName evidence="1">Uncharacterized protein</fullName>
    </submittedName>
</protein>
<dbReference type="RefSeq" id="WP_068348158.1">
    <property type="nucleotide sequence ID" value="NZ_LQBQ01000035.1"/>
</dbReference>
<sequence length="269" mass="29939">MTPPPRLHVVTATAPDKAVILRRGPSGQVASILWDRQTNVFRLGQWLLGRIHEYRTDLSPDGRHLVYFACRGGRCWTAVSRAPWLRALAFWPQASSWHGGGAFTDEGALWLNGAEAPPNLPDGLRPASTDAYLHSTDGFYIGNLYAAKMQRRGWAHVAGDRYEAELKKTAVGGWALRMRLAIGERDRSLISTRFALAAANGAETIDLTDWEWADTHGDHVQWTARGGLWQARLGADGSLEDRVLLHDFSDMEFQAIEAPYQGVQERPQP</sequence>
<gene>
    <name evidence="1" type="ORF">AVO45_11300</name>
</gene>
<comment type="caution">
    <text evidence="1">The sequence shown here is derived from an EMBL/GenBank/DDBJ whole genome shotgun (WGS) entry which is preliminary data.</text>
</comment>
<proteinExistence type="predicted"/>
<reference evidence="1 2" key="1">
    <citation type="submission" date="2015-12" db="EMBL/GenBank/DDBJ databases">
        <authorList>
            <person name="Shamseldin A."/>
            <person name="Moawad H."/>
            <person name="Abd El-Rahim W.M."/>
            <person name="Sadowsky M.J."/>
        </authorList>
    </citation>
    <scope>NUCLEOTIDE SEQUENCE [LARGE SCALE GENOMIC DNA]</scope>
    <source>
        <strain evidence="1 2">ZGT118</strain>
    </source>
</reference>
<dbReference type="EMBL" id="LQBQ01000035">
    <property type="protein sequence ID" value="KUJ76379.1"/>
    <property type="molecule type" value="Genomic_DNA"/>
</dbReference>
<evidence type="ECO:0000313" key="1">
    <source>
        <dbReference type="EMBL" id="KUJ76379.1"/>
    </source>
</evidence>
<name>A0A0X3TL46_9RHOB</name>
<dbReference type="STRING" id="1685379.AVO45_11300"/>
<dbReference type="OrthoDB" id="1434485at2"/>
<dbReference type="Proteomes" id="UP000053791">
    <property type="component" value="Unassembled WGS sequence"/>
</dbReference>
<dbReference type="AlphaFoldDB" id="A0A0X3TL46"/>
<keyword evidence="2" id="KW-1185">Reference proteome</keyword>